<organism evidence="1 2">
    <name type="scientific">Durusdinium trenchii</name>
    <dbReference type="NCBI Taxonomy" id="1381693"/>
    <lineage>
        <taxon>Eukaryota</taxon>
        <taxon>Sar</taxon>
        <taxon>Alveolata</taxon>
        <taxon>Dinophyceae</taxon>
        <taxon>Suessiales</taxon>
        <taxon>Symbiodiniaceae</taxon>
        <taxon>Durusdinium</taxon>
    </lineage>
</organism>
<name>A0ABP0JW11_9DINO</name>
<keyword evidence="2" id="KW-1185">Reference proteome</keyword>
<comment type="caution">
    <text evidence="1">The sequence shown here is derived from an EMBL/GenBank/DDBJ whole genome shotgun (WGS) entry which is preliminary data.</text>
</comment>
<sequence length="150" mass="16797">MLAFAPMPCVPASLHDMAKMRVGTGQSGQLNFTEETVKVVVSLGEDPKHRGLVRPLVEQLERRMRLLVERDYRSAVASLEGRCQEVLQAFFELVGQEDVEEYGEGGDAAAHEKNSWAQVTPREQLQKKSSKLEARRNEMMRSILSGVLKA</sequence>
<gene>
    <name evidence="1" type="ORF">SCF082_LOCUS14173</name>
</gene>
<protein>
    <submittedName>
        <fullName evidence="1">Cleavage and polyadenylation specificity factor subunit 5</fullName>
    </submittedName>
</protein>
<accession>A0ABP0JW11</accession>
<proteinExistence type="predicted"/>
<dbReference type="Proteomes" id="UP001642464">
    <property type="component" value="Unassembled WGS sequence"/>
</dbReference>
<reference evidence="1 2" key="1">
    <citation type="submission" date="2024-02" db="EMBL/GenBank/DDBJ databases">
        <authorList>
            <person name="Chen Y."/>
            <person name="Shah S."/>
            <person name="Dougan E. K."/>
            <person name="Thang M."/>
            <person name="Chan C."/>
        </authorList>
    </citation>
    <scope>NUCLEOTIDE SEQUENCE [LARGE SCALE GENOMIC DNA]</scope>
</reference>
<dbReference type="EMBL" id="CAXAMM010008864">
    <property type="protein sequence ID" value="CAK9018646.1"/>
    <property type="molecule type" value="Genomic_DNA"/>
</dbReference>
<feature type="non-terminal residue" evidence="1">
    <location>
        <position position="150"/>
    </location>
</feature>
<evidence type="ECO:0000313" key="1">
    <source>
        <dbReference type="EMBL" id="CAK9018646.1"/>
    </source>
</evidence>
<evidence type="ECO:0000313" key="2">
    <source>
        <dbReference type="Proteomes" id="UP001642464"/>
    </source>
</evidence>